<dbReference type="InParanoid" id="A9RTF4"/>
<evidence type="ECO:0000313" key="1">
    <source>
        <dbReference type="EMBL" id="PNR31645.1"/>
    </source>
</evidence>
<proteinExistence type="predicted"/>
<dbReference type="Gramene" id="Pp3c21_5600V3.2">
    <property type="protein sequence ID" value="PAC:32916447.CDS.1"/>
    <property type="gene ID" value="Pp3c21_5600"/>
</dbReference>
<accession>A9RTF4</accession>
<keyword evidence="3" id="KW-1185">Reference proteome</keyword>
<evidence type="ECO:0000313" key="2">
    <source>
        <dbReference type="EnsemblPlants" id="PAC:32916446.CDS.1"/>
    </source>
</evidence>
<dbReference type="Gramene" id="Pp3c21_5600V3.1">
    <property type="protein sequence ID" value="PAC:32916446.CDS.1"/>
    <property type="gene ID" value="Pp3c21_5600"/>
</dbReference>
<dbReference type="AlphaFoldDB" id="A9RTF4"/>
<sequence>MRRVAALTYCETRSVVVLGLLILSLSAVVVVVVDSARLVEAASEQPRKLTTPESVQVFVEPELLPQRVKPFSTGRFGDGDGDDAMWDMEAKPPPSHRLRDRTLWGYSKRVVPTGPNPLHN</sequence>
<reference evidence="2" key="3">
    <citation type="submission" date="2020-12" db="UniProtKB">
        <authorList>
            <consortium name="EnsemblPlants"/>
        </authorList>
    </citation>
    <scope>IDENTIFICATION</scope>
</reference>
<dbReference type="EMBL" id="ABEU02000021">
    <property type="protein sequence ID" value="PNR31645.1"/>
    <property type="molecule type" value="Genomic_DNA"/>
</dbReference>
<dbReference type="EnsemblPlants" id="Pp3c21_5600V3.1">
    <property type="protein sequence ID" value="PAC:32916446.CDS.1"/>
    <property type="gene ID" value="Pp3c21_5600"/>
</dbReference>
<gene>
    <name evidence="1" type="ORF">PHYPA_025766</name>
</gene>
<protein>
    <submittedName>
        <fullName evidence="1 2">Uncharacterized protein</fullName>
    </submittedName>
</protein>
<reference evidence="1 3" key="1">
    <citation type="journal article" date="2008" name="Science">
        <title>The Physcomitrella genome reveals evolutionary insights into the conquest of land by plants.</title>
        <authorList>
            <person name="Rensing S."/>
            <person name="Lang D."/>
            <person name="Zimmer A."/>
            <person name="Terry A."/>
            <person name="Salamov A."/>
            <person name="Shapiro H."/>
            <person name="Nishiyama T."/>
            <person name="Perroud P.-F."/>
            <person name="Lindquist E."/>
            <person name="Kamisugi Y."/>
            <person name="Tanahashi T."/>
            <person name="Sakakibara K."/>
            <person name="Fujita T."/>
            <person name="Oishi K."/>
            <person name="Shin-I T."/>
            <person name="Kuroki Y."/>
            <person name="Toyoda A."/>
            <person name="Suzuki Y."/>
            <person name="Hashimoto A."/>
            <person name="Yamaguchi K."/>
            <person name="Sugano A."/>
            <person name="Kohara Y."/>
            <person name="Fujiyama A."/>
            <person name="Anterola A."/>
            <person name="Aoki S."/>
            <person name="Ashton N."/>
            <person name="Barbazuk W.B."/>
            <person name="Barker E."/>
            <person name="Bennetzen J."/>
            <person name="Bezanilla M."/>
            <person name="Blankenship R."/>
            <person name="Cho S.H."/>
            <person name="Dutcher S."/>
            <person name="Estelle M."/>
            <person name="Fawcett J.A."/>
            <person name="Gundlach H."/>
            <person name="Hanada K."/>
            <person name="Heyl A."/>
            <person name="Hicks K.A."/>
            <person name="Hugh J."/>
            <person name="Lohr M."/>
            <person name="Mayer K."/>
            <person name="Melkozernov A."/>
            <person name="Murata T."/>
            <person name="Nelson D."/>
            <person name="Pils B."/>
            <person name="Prigge M."/>
            <person name="Reiss B."/>
            <person name="Renner T."/>
            <person name="Rombauts S."/>
            <person name="Rushton P."/>
            <person name="Sanderfoot A."/>
            <person name="Schween G."/>
            <person name="Shiu S.-H."/>
            <person name="Stueber K."/>
            <person name="Theodoulou F.L."/>
            <person name="Tu H."/>
            <person name="Van de Peer Y."/>
            <person name="Verrier P.J."/>
            <person name="Waters E."/>
            <person name="Wood A."/>
            <person name="Yang L."/>
            <person name="Cove D."/>
            <person name="Cuming A."/>
            <person name="Hasebe M."/>
            <person name="Lucas S."/>
            <person name="Mishler D.B."/>
            <person name="Reski R."/>
            <person name="Grigoriev I."/>
            <person name="Quatrano R.S."/>
            <person name="Boore J.L."/>
        </authorList>
    </citation>
    <scope>NUCLEOTIDE SEQUENCE [LARGE SCALE GENOMIC DNA]</scope>
    <source>
        <strain evidence="2 3">cv. Gransden 2004</strain>
    </source>
</reference>
<reference evidence="1 3" key="2">
    <citation type="journal article" date="2018" name="Plant J.">
        <title>The Physcomitrella patens chromosome-scale assembly reveals moss genome structure and evolution.</title>
        <authorList>
            <person name="Lang D."/>
            <person name="Ullrich K.K."/>
            <person name="Murat F."/>
            <person name="Fuchs J."/>
            <person name="Jenkins J."/>
            <person name="Haas F.B."/>
            <person name="Piednoel M."/>
            <person name="Gundlach H."/>
            <person name="Van Bel M."/>
            <person name="Meyberg R."/>
            <person name="Vives C."/>
            <person name="Morata J."/>
            <person name="Symeonidi A."/>
            <person name="Hiss M."/>
            <person name="Muchero W."/>
            <person name="Kamisugi Y."/>
            <person name="Saleh O."/>
            <person name="Blanc G."/>
            <person name="Decker E.L."/>
            <person name="van Gessel N."/>
            <person name="Grimwood J."/>
            <person name="Hayes R.D."/>
            <person name="Graham S.W."/>
            <person name="Gunter L.E."/>
            <person name="McDaniel S.F."/>
            <person name="Hoernstein S.N.W."/>
            <person name="Larsson A."/>
            <person name="Li F.W."/>
            <person name="Perroud P.F."/>
            <person name="Phillips J."/>
            <person name="Ranjan P."/>
            <person name="Rokshar D.S."/>
            <person name="Rothfels C.J."/>
            <person name="Schneider L."/>
            <person name="Shu S."/>
            <person name="Stevenson D.W."/>
            <person name="Thummler F."/>
            <person name="Tillich M."/>
            <person name="Villarreal Aguilar J.C."/>
            <person name="Widiez T."/>
            <person name="Wong G.K."/>
            <person name="Wymore A."/>
            <person name="Zhang Y."/>
            <person name="Zimmer A.D."/>
            <person name="Quatrano R.S."/>
            <person name="Mayer K.F.X."/>
            <person name="Goodstein D."/>
            <person name="Casacuberta J.M."/>
            <person name="Vandepoele K."/>
            <person name="Reski R."/>
            <person name="Cuming A.C."/>
            <person name="Tuskan G.A."/>
            <person name="Maumus F."/>
            <person name="Salse J."/>
            <person name="Schmutz J."/>
            <person name="Rensing S.A."/>
        </authorList>
    </citation>
    <scope>NUCLEOTIDE SEQUENCE [LARGE SCALE GENOMIC DNA]</scope>
    <source>
        <strain evidence="2 3">cv. Gransden 2004</strain>
    </source>
</reference>
<dbReference type="PaxDb" id="3218-PP1S27_259V6.1"/>
<organism evidence="1">
    <name type="scientific">Physcomitrium patens</name>
    <name type="common">Spreading-leaved earth moss</name>
    <name type="synonym">Physcomitrella patens</name>
    <dbReference type="NCBI Taxonomy" id="3218"/>
    <lineage>
        <taxon>Eukaryota</taxon>
        <taxon>Viridiplantae</taxon>
        <taxon>Streptophyta</taxon>
        <taxon>Embryophyta</taxon>
        <taxon>Bryophyta</taxon>
        <taxon>Bryophytina</taxon>
        <taxon>Bryopsida</taxon>
        <taxon>Funariidae</taxon>
        <taxon>Funariales</taxon>
        <taxon>Funariaceae</taxon>
        <taxon>Physcomitrium</taxon>
    </lineage>
</organism>
<dbReference type="HOGENOM" id="CLU_1889294_0_0_1"/>
<name>A9RTF4_PHYPA</name>
<dbReference type="EnsemblPlants" id="Pp3c21_5600V3.2">
    <property type="protein sequence ID" value="PAC:32916447.CDS.1"/>
    <property type="gene ID" value="Pp3c21_5600"/>
</dbReference>
<dbReference type="Proteomes" id="UP000006727">
    <property type="component" value="Chromosome 21"/>
</dbReference>
<evidence type="ECO:0000313" key="3">
    <source>
        <dbReference type="Proteomes" id="UP000006727"/>
    </source>
</evidence>